<reference evidence="1 2" key="1">
    <citation type="submission" date="2018-09" db="EMBL/GenBank/DDBJ databases">
        <title>Hymenobacter medium sp. nov., isolated from R2A medium.</title>
        <authorList>
            <person name="Yingchao G."/>
        </authorList>
    </citation>
    <scope>NUCLEOTIDE SEQUENCE [LARGE SCALE GENOMIC DNA]</scope>
    <source>
        <strain evidence="2">sh-6</strain>
    </source>
</reference>
<evidence type="ECO:0000313" key="2">
    <source>
        <dbReference type="Proteomes" id="UP000262802"/>
    </source>
</evidence>
<protein>
    <submittedName>
        <fullName evidence="1">Uncharacterized protein</fullName>
    </submittedName>
</protein>
<name>A0A3B7QYA6_9BACT</name>
<gene>
    <name evidence="1" type="ORF">D3Y59_14695</name>
</gene>
<dbReference type="EMBL" id="CP032317">
    <property type="protein sequence ID" value="AYA38178.1"/>
    <property type="molecule type" value="Genomic_DNA"/>
</dbReference>
<organism evidence="1 2">
    <name type="scientific">Hymenobacter oligotrophus</name>
    <dbReference type="NCBI Taxonomy" id="2319843"/>
    <lineage>
        <taxon>Bacteria</taxon>
        <taxon>Pseudomonadati</taxon>
        <taxon>Bacteroidota</taxon>
        <taxon>Cytophagia</taxon>
        <taxon>Cytophagales</taxon>
        <taxon>Hymenobacteraceae</taxon>
        <taxon>Hymenobacter</taxon>
    </lineage>
</organism>
<keyword evidence="2" id="KW-1185">Reference proteome</keyword>
<dbReference type="AlphaFoldDB" id="A0A3B7QYA6"/>
<dbReference type="KEGG" id="hyh:D3Y59_14695"/>
<evidence type="ECO:0000313" key="1">
    <source>
        <dbReference type="EMBL" id="AYA38178.1"/>
    </source>
</evidence>
<sequence>MVYTKRRFAAELLAELERDLAEAEPPFSIIRLARWASTKHFQYQGRFEDGLNDSIMTIMLMEDGPEFELDINQIRILAEELLCPTKLKSN</sequence>
<dbReference type="RefSeq" id="WP_119445729.1">
    <property type="nucleotide sequence ID" value="NZ_CP032317.1"/>
</dbReference>
<dbReference type="OrthoDB" id="886803at2"/>
<proteinExistence type="predicted"/>
<accession>A0A3B7QYA6</accession>
<dbReference type="Proteomes" id="UP000262802">
    <property type="component" value="Chromosome"/>
</dbReference>